<reference evidence="4" key="1">
    <citation type="submission" date="2025-08" db="UniProtKB">
        <authorList>
            <consortium name="Ensembl"/>
        </authorList>
    </citation>
    <scope>IDENTIFICATION</scope>
</reference>
<keyword evidence="2" id="KW-1015">Disulfide bond</keyword>
<name>A0A3B3XFL6_9TELE</name>
<dbReference type="SUPFAM" id="SSF48726">
    <property type="entry name" value="Immunoglobulin"/>
    <property type="match status" value="3"/>
</dbReference>
<evidence type="ECO:0000313" key="5">
    <source>
        <dbReference type="Proteomes" id="UP000261480"/>
    </source>
</evidence>
<dbReference type="Gene3D" id="2.60.40.10">
    <property type="entry name" value="Immunoglobulins"/>
    <property type="match status" value="3"/>
</dbReference>
<dbReference type="STRING" id="48701.ENSPMEP00000013758"/>
<evidence type="ECO:0000259" key="3">
    <source>
        <dbReference type="PROSITE" id="PS50835"/>
    </source>
</evidence>
<dbReference type="InterPro" id="IPR050488">
    <property type="entry name" value="Ig_Fc_receptor"/>
</dbReference>
<sequence>RESRPFQFPEEEESLLGLPCQKRGLPEIIYIVMIYIFLSLVSSKPSLILEPNWSQIYRGEKVTLTCEIQDDGGTQWTYEWRTTNGRPITSSEHKTITATELDSGEYSCRGIRDYKLTEWSDSVRLTVKRDLVLQPNWSQIYSGEKVTLRCEIQDDGGTQWTYEWIPINGKTPTPSEHKTITATELDSGEYSCRGFRDYKLTEWSDSVRLTVKRSKDELSSYTIIPAGGSVTLTCSVDGSTGWKFDWFRNGQQYPADGSSRNTEPDGTIRVSEGGKYSCRGGRGDPVSESGTSYKFTDGSFILLDNKHTLPWILTVIFAFVSCVT</sequence>
<dbReference type="InterPro" id="IPR013783">
    <property type="entry name" value="Ig-like_fold"/>
</dbReference>
<feature type="domain" description="Ig-like" evidence="3">
    <location>
        <begin position="45"/>
        <end position="126"/>
    </location>
</feature>
<dbReference type="AlphaFoldDB" id="A0A3B3XFL6"/>
<dbReference type="Proteomes" id="UP000261480">
    <property type="component" value="Unplaced"/>
</dbReference>
<dbReference type="PROSITE" id="PS50835">
    <property type="entry name" value="IG_LIKE"/>
    <property type="match status" value="3"/>
</dbReference>
<dbReference type="InterPro" id="IPR036179">
    <property type="entry name" value="Ig-like_dom_sf"/>
</dbReference>
<evidence type="ECO:0000256" key="2">
    <source>
        <dbReference type="ARBA" id="ARBA00023157"/>
    </source>
</evidence>
<dbReference type="GO" id="GO:0004888">
    <property type="term" value="F:transmembrane signaling receptor activity"/>
    <property type="evidence" value="ECO:0007669"/>
    <property type="project" value="TreeGrafter"/>
</dbReference>
<protein>
    <recommendedName>
        <fullName evidence="3">Ig-like domain-containing protein</fullName>
    </recommendedName>
</protein>
<dbReference type="SMART" id="SM00409">
    <property type="entry name" value="IG"/>
    <property type="match status" value="3"/>
</dbReference>
<dbReference type="GO" id="GO:0009897">
    <property type="term" value="C:external side of plasma membrane"/>
    <property type="evidence" value="ECO:0007669"/>
    <property type="project" value="TreeGrafter"/>
</dbReference>
<dbReference type="InterPro" id="IPR007110">
    <property type="entry name" value="Ig-like_dom"/>
</dbReference>
<evidence type="ECO:0000313" key="4">
    <source>
        <dbReference type="Ensembl" id="ENSPMEP00000013758.1"/>
    </source>
</evidence>
<dbReference type="GO" id="GO:0006955">
    <property type="term" value="P:immune response"/>
    <property type="evidence" value="ECO:0007669"/>
    <property type="project" value="TreeGrafter"/>
</dbReference>
<dbReference type="PANTHER" id="PTHR11481">
    <property type="entry name" value="IMMUNOGLOBULIN FC RECEPTOR"/>
    <property type="match status" value="1"/>
</dbReference>
<accession>A0A3B3XFL6</accession>
<keyword evidence="1" id="KW-0732">Signal</keyword>
<proteinExistence type="predicted"/>
<feature type="domain" description="Ig-like" evidence="3">
    <location>
        <begin position="129"/>
        <end position="210"/>
    </location>
</feature>
<dbReference type="InterPro" id="IPR003599">
    <property type="entry name" value="Ig_sub"/>
</dbReference>
<feature type="domain" description="Ig-like" evidence="3">
    <location>
        <begin position="227"/>
        <end position="279"/>
    </location>
</feature>
<reference evidence="4" key="2">
    <citation type="submission" date="2025-09" db="UniProtKB">
        <authorList>
            <consortium name="Ensembl"/>
        </authorList>
    </citation>
    <scope>IDENTIFICATION</scope>
</reference>
<dbReference type="GO" id="GO:0007166">
    <property type="term" value="P:cell surface receptor signaling pathway"/>
    <property type="evidence" value="ECO:0007669"/>
    <property type="project" value="TreeGrafter"/>
</dbReference>
<evidence type="ECO:0000256" key="1">
    <source>
        <dbReference type="ARBA" id="ARBA00022729"/>
    </source>
</evidence>
<dbReference type="Pfam" id="PF13895">
    <property type="entry name" value="Ig_2"/>
    <property type="match status" value="2"/>
</dbReference>
<keyword evidence="5" id="KW-1185">Reference proteome</keyword>
<dbReference type="Ensembl" id="ENSPMET00000032337.1">
    <property type="protein sequence ID" value="ENSPMEP00000013758.1"/>
    <property type="gene ID" value="ENSPMEG00000016121.1"/>
</dbReference>
<dbReference type="CDD" id="cd00096">
    <property type="entry name" value="Ig"/>
    <property type="match status" value="1"/>
</dbReference>
<organism evidence="4 5">
    <name type="scientific">Poecilia mexicana</name>
    <dbReference type="NCBI Taxonomy" id="48701"/>
    <lineage>
        <taxon>Eukaryota</taxon>
        <taxon>Metazoa</taxon>
        <taxon>Chordata</taxon>
        <taxon>Craniata</taxon>
        <taxon>Vertebrata</taxon>
        <taxon>Euteleostomi</taxon>
        <taxon>Actinopterygii</taxon>
        <taxon>Neopterygii</taxon>
        <taxon>Teleostei</taxon>
        <taxon>Neoteleostei</taxon>
        <taxon>Acanthomorphata</taxon>
        <taxon>Ovalentaria</taxon>
        <taxon>Atherinomorphae</taxon>
        <taxon>Cyprinodontiformes</taxon>
        <taxon>Poeciliidae</taxon>
        <taxon>Poeciliinae</taxon>
        <taxon>Poecilia</taxon>
    </lineage>
</organism>
<dbReference type="PANTHER" id="PTHR11481:SF64">
    <property type="entry name" value="FC RECEPTOR-LIKE PROTEIN 4"/>
    <property type="match status" value="1"/>
</dbReference>